<evidence type="ECO:0000256" key="1">
    <source>
        <dbReference type="ARBA" id="ARBA00010617"/>
    </source>
</evidence>
<dbReference type="InterPro" id="IPR002397">
    <property type="entry name" value="Cyt_P450_B"/>
</dbReference>
<dbReference type="PRINTS" id="PR00359">
    <property type="entry name" value="BP450"/>
</dbReference>
<dbReference type="Proteomes" id="UP000787472">
    <property type="component" value="Unassembled WGS sequence"/>
</dbReference>
<reference evidence="4" key="1">
    <citation type="submission" date="2020-03" db="EMBL/GenBank/DDBJ databases">
        <authorList>
            <person name="Guo F."/>
        </authorList>
    </citation>
    <scope>NUCLEOTIDE SEQUENCE</scope>
    <source>
        <strain evidence="4">JCM 30134</strain>
    </source>
</reference>
<sequence>MSGRNFVERDYFTDLSVLLNPYEYFEEIRAQGPVYQMQTHDALFVSGYDECIEVLRNNRDFSSAISTSGAAQPLPFEPEGEDISEQIEAHRAEMDPYGLVVTYDGELHSKVRSIVNRLFTPSRLKANKEFMLSYSEMLVKAAVAKGRCEMVNEIATPYVTMVIADLLGVPSEDRDKFREVIDSAPPPGDMESTQTEGPSPLEYMGMFFFGYLQARRENPGVDVLSELAEFTYPDGSLPDLIELVKLSTFMFGAGQDTSAKLLSNATRFITETPGLQDTLRADPGLIPDFLEEVLRLEGSTKATFRLAVRDTKIGGVSVPAGKRIVVGLAAANRDPRRWEHPNEFQLKRPRIREHLAFGRGSHTCAGAPLAKAEVAVILEHFLKQTAHIALNEDKHGTPGNRTLNYEPSYIIRGLANLHVDLVPA</sequence>
<dbReference type="SUPFAM" id="SSF48264">
    <property type="entry name" value="Cytochrome P450"/>
    <property type="match status" value="1"/>
</dbReference>
<dbReference type="RefSeq" id="WP_167190026.1">
    <property type="nucleotide sequence ID" value="NZ_JAAONZ010000016.1"/>
</dbReference>
<dbReference type="InterPro" id="IPR001128">
    <property type="entry name" value="Cyt_P450"/>
</dbReference>
<dbReference type="GO" id="GO:0036199">
    <property type="term" value="F:cholest-4-en-3-one 26-monooxygenase activity"/>
    <property type="evidence" value="ECO:0007669"/>
    <property type="project" value="TreeGrafter"/>
</dbReference>
<dbReference type="Pfam" id="PF00067">
    <property type="entry name" value="p450"/>
    <property type="match status" value="1"/>
</dbReference>
<comment type="caution">
    <text evidence="4">The sequence shown here is derived from an EMBL/GenBank/DDBJ whole genome shotgun (WGS) entry which is preliminary data.</text>
</comment>
<evidence type="ECO:0000256" key="3">
    <source>
        <dbReference type="SAM" id="MobiDB-lite"/>
    </source>
</evidence>
<comment type="similarity">
    <text evidence="1 2">Belongs to the cytochrome P450 family.</text>
</comment>
<evidence type="ECO:0000313" key="4">
    <source>
        <dbReference type="EMBL" id="NHO67408.1"/>
    </source>
</evidence>
<evidence type="ECO:0000313" key="5">
    <source>
        <dbReference type="Proteomes" id="UP000787472"/>
    </source>
</evidence>
<proteinExistence type="inferred from homology"/>
<dbReference type="InterPro" id="IPR036396">
    <property type="entry name" value="Cyt_P450_sf"/>
</dbReference>
<dbReference type="AlphaFoldDB" id="A0A9E5MNA1"/>
<organism evidence="4 5">
    <name type="scientific">Pseudomaricurvus hydrocarbonicus</name>
    <dbReference type="NCBI Taxonomy" id="1470433"/>
    <lineage>
        <taxon>Bacteria</taxon>
        <taxon>Pseudomonadati</taxon>
        <taxon>Pseudomonadota</taxon>
        <taxon>Gammaproteobacteria</taxon>
        <taxon>Cellvibrionales</taxon>
        <taxon>Cellvibrionaceae</taxon>
        <taxon>Pseudomaricurvus</taxon>
    </lineage>
</organism>
<gene>
    <name evidence="4" type="ORF">G8770_17825</name>
</gene>
<dbReference type="EMBL" id="JAAONZ010000016">
    <property type="protein sequence ID" value="NHO67408.1"/>
    <property type="molecule type" value="Genomic_DNA"/>
</dbReference>
<keyword evidence="2" id="KW-0560">Oxidoreductase</keyword>
<keyword evidence="5" id="KW-1185">Reference proteome</keyword>
<dbReference type="GO" id="GO:0008395">
    <property type="term" value="F:steroid hydroxylase activity"/>
    <property type="evidence" value="ECO:0007669"/>
    <property type="project" value="TreeGrafter"/>
</dbReference>
<dbReference type="GO" id="GO:0005506">
    <property type="term" value="F:iron ion binding"/>
    <property type="evidence" value="ECO:0007669"/>
    <property type="project" value="InterPro"/>
</dbReference>
<protein>
    <submittedName>
        <fullName evidence="4">Cytochrome P450</fullName>
    </submittedName>
</protein>
<evidence type="ECO:0000256" key="2">
    <source>
        <dbReference type="RuleBase" id="RU000461"/>
    </source>
</evidence>
<keyword evidence="2" id="KW-0503">Monooxygenase</keyword>
<dbReference type="InterPro" id="IPR017972">
    <property type="entry name" value="Cyt_P450_CS"/>
</dbReference>
<accession>A0A9E5MNA1</accession>
<keyword evidence="2" id="KW-0408">Iron</keyword>
<dbReference type="GO" id="GO:0006707">
    <property type="term" value="P:cholesterol catabolic process"/>
    <property type="evidence" value="ECO:0007669"/>
    <property type="project" value="TreeGrafter"/>
</dbReference>
<dbReference type="GO" id="GO:0020037">
    <property type="term" value="F:heme binding"/>
    <property type="evidence" value="ECO:0007669"/>
    <property type="project" value="InterPro"/>
</dbReference>
<dbReference type="PANTHER" id="PTHR46696:SF4">
    <property type="entry name" value="BIOTIN BIOSYNTHESIS CYTOCHROME P450"/>
    <property type="match status" value="1"/>
</dbReference>
<keyword evidence="2" id="KW-0479">Metal-binding</keyword>
<name>A0A9E5MNA1_9GAMM</name>
<dbReference type="PANTHER" id="PTHR46696">
    <property type="entry name" value="P450, PUTATIVE (EUROFUNG)-RELATED"/>
    <property type="match status" value="1"/>
</dbReference>
<keyword evidence="2" id="KW-0349">Heme</keyword>
<dbReference type="PROSITE" id="PS00086">
    <property type="entry name" value="CYTOCHROME_P450"/>
    <property type="match status" value="1"/>
</dbReference>
<dbReference type="Gene3D" id="1.10.630.10">
    <property type="entry name" value="Cytochrome P450"/>
    <property type="match status" value="1"/>
</dbReference>
<feature type="region of interest" description="Disordered" evidence="3">
    <location>
        <begin position="179"/>
        <end position="199"/>
    </location>
</feature>